<feature type="region of interest" description="Disordered" evidence="1">
    <location>
        <begin position="24"/>
        <end position="87"/>
    </location>
</feature>
<feature type="compositionally biased region" description="Polar residues" evidence="1">
    <location>
        <begin position="31"/>
        <end position="40"/>
    </location>
</feature>
<proteinExistence type="predicted"/>
<dbReference type="Proteomes" id="UP001501480">
    <property type="component" value="Unassembled WGS sequence"/>
</dbReference>
<gene>
    <name evidence="2" type="ORF">GCM10009821_08540</name>
</gene>
<feature type="compositionally biased region" description="Polar residues" evidence="1">
    <location>
        <begin position="47"/>
        <end position="62"/>
    </location>
</feature>
<name>A0ABN2VUD2_9ACTN</name>
<reference evidence="2 3" key="1">
    <citation type="journal article" date="2019" name="Int. J. Syst. Evol. Microbiol.">
        <title>The Global Catalogue of Microorganisms (GCM) 10K type strain sequencing project: providing services to taxonomists for standard genome sequencing and annotation.</title>
        <authorList>
            <consortium name="The Broad Institute Genomics Platform"/>
            <consortium name="The Broad Institute Genome Sequencing Center for Infectious Disease"/>
            <person name="Wu L."/>
            <person name="Ma J."/>
        </authorList>
    </citation>
    <scope>NUCLEOTIDE SEQUENCE [LARGE SCALE GENOMIC DNA]</scope>
    <source>
        <strain evidence="2 3">JCM 15749</strain>
    </source>
</reference>
<organism evidence="2 3">
    <name type="scientific">Aeromicrobium halocynthiae</name>
    <dbReference type="NCBI Taxonomy" id="560557"/>
    <lineage>
        <taxon>Bacteria</taxon>
        <taxon>Bacillati</taxon>
        <taxon>Actinomycetota</taxon>
        <taxon>Actinomycetes</taxon>
        <taxon>Propionibacteriales</taxon>
        <taxon>Nocardioidaceae</taxon>
        <taxon>Aeromicrobium</taxon>
    </lineage>
</organism>
<comment type="caution">
    <text evidence="2">The sequence shown here is derived from an EMBL/GenBank/DDBJ whole genome shotgun (WGS) entry which is preliminary data.</text>
</comment>
<evidence type="ECO:0000313" key="2">
    <source>
        <dbReference type="EMBL" id="GAA2072708.1"/>
    </source>
</evidence>
<evidence type="ECO:0000256" key="1">
    <source>
        <dbReference type="SAM" id="MobiDB-lite"/>
    </source>
</evidence>
<accession>A0ABN2VUD2</accession>
<keyword evidence="3" id="KW-1185">Reference proteome</keyword>
<protein>
    <submittedName>
        <fullName evidence="2">Uncharacterized protein</fullName>
    </submittedName>
</protein>
<dbReference type="EMBL" id="BAAAPY010000002">
    <property type="protein sequence ID" value="GAA2072708.1"/>
    <property type="molecule type" value="Genomic_DNA"/>
</dbReference>
<evidence type="ECO:0000313" key="3">
    <source>
        <dbReference type="Proteomes" id="UP001501480"/>
    </source>
</evidence>
<feature type="compositionally biased region" description="Basic and acidic residues" evidence="1">
    <location>
        <begin position="63"/>
        <end position="87"/>
    </location>
</feature>
<sequence length="87" mass="9222">MTSTATPNAIADPISTACTQKNDVGALPQASPDQARSSATIVRANRGQITTLNTPAATSTQAENREITRPFEHTDPSPGRRDHARLP</sequence>